<evidence type="ECO:0000256" key="1">
    <source>
        <dbReference type="ARBA" id="ARBA00005298"/>
    </source>
</evidence>
<dbReference type="Gene3D" id="2.60.40.640">
    <property type="match status" value="1"/>
</dbReference>
<reference evidence="4" key="1">
    <citation type="submission" date="2025-08" db="UniProtKB">
        <authorList>
            <consortium name="Ensembl"/>
        </authorList>
    </citation>
    <scope>IDENTIFICATION</scope>
</reference>
<dbReference type="Pfam" id="PF00339">
    <property type="entry name" value="Arrestin_N"/>
    <property type="match status" value="1"/>
</dbReference>
<comment type="similarity">
    <text evidence="1">Belongs to the arrestin family.</text>
</comment>
<dbReference type="Ensembl" id="ENSMALT00000012558.1">
    <property type="protein sequence ID" value="ENSMALP00000012297.1"/>
    <property type="gene ID" value="ENSMALG00000008728.1"/>
</dbReference>
<dbReference type="Proteomes" id="UP000261600">
    <property type="component" value="Unplaced"/>
</dbReference>
<sequence length="82" mass="9173">MPSVNSLTIVYEALNECGTFSEGDNINGKVTLDLQKEIGVQALFIKIKGDADVRWTAKHGDHTRTYSSSVHSEKRFPHQRAK</sequence>
<evidence type="ECO:0000259" key="3">
    <source>
        <dbReference type="Pfam" id="PF00339"/>
    </source>
</evidence>
<keyword evidence="5" id="KW-1185">Reference proteome</keyword>
<name>A0A3Q3JEQ9_MONAL</name>
<accession>A0A3Q3JEQ9</accession>
<dbReference type="AlphaFoldDB" id="A0A3Q3JEQ9"/>
<evidence type="ECO:0000313" key="5">
    <source>
        <dbReference type="Proteomes" id="UP000261600"/>
    </source>
</evidence>
<dbReference type="InterPro" id="IPR014756">
    <property type="entry name" value="Ig_E-set"/>
</dbReference>
<protein>
    <recommendedName>
        <fullName evidence="3">Arrestin-like N-terminal domain-containing protein</fullName>
    </recommendedName>
</protein>
<proteinExistence type="inferred from homology"/>
<feature type="domain" description="Arrestin-like N-terminal" evidence="3">
    <location>
        <begin position="15"/>
        <end position="79"/>
    </location>
</feature>
<dbReference type="SUPFAM" id="SSF81296">
    <property type="entry name" value="E set domains"/>
    <property type="match status" value="1"/>
</dbReference>
<feature type="region of interest" description="Disordered" evidence="2">
    <location>
        <begin position="61"/>
        <end position="82"/>
    </location>
</feature>
<dbReference type="InterPro" id="IPR011021">
    <property type="entry name" value="Arrestin-like_N"/>
</dbReference>
<reference evidence="4" key="2">
    <citation type="submission" date="2025-09" db="UniProtKB">
        <authorList>
            <consortium name="Ensembl"/>
        </authorList>
    </citation>
    <scope>IDENTIFICATION</scope>
</reference>
<organism evidence="4 5">
    <name type="scientific">Monopterus albus</name>
    <name type="common">Swamp eel</name>
    <dbReference type="NCBI Taxonomy" id="43700"/>
    <lineage>
        <taxon>Eukaryota</taxon>
        <taxon>Metazoa</taxon>
        <taxon>Chordata</taxon>
        <taxon>Craniata</taxon>
        <taxon>Vertebrata</taxon>
        <taxon>Euteleostomi</taxon>
        <taxon>Actinopterygii</taxon>
        <taxon>Neopterygii</taxon>
        <taxon>Teleostei</taxon>
        <taxon>Neoteleostei</taxon>
        <taxon>Acanthomorphata</taxon>
        <taxon>Anabantaria</taxon>
        <taxon>Synbranchiformes</taxon>
        <taxon>Synbranchidae</taxon>
        <taxon>Monopterus</taxon>
    </lineage>
</organism>
<dbReference type="InterPro" id="IPR014752">
    <property type="entry name" value="Arrestin-like_C"/>
</dbReference>
<evidence type="ECO:0000313" key="4">
    <source>
        <dbReference type="Ensembl" id="ENSMALP00000012297.1"/>
    </source>
</evidence>
<evidence type="ECO:0000256" key="2">
    <source>
        <dbReference type="SAM" id="MobiDB-lite"/>
    </source>
</evidence>
<dbReference type="GO" id="GO:0007399">
    <property type="term" value="P:nervous system development"/>
    <property type="evidence" value="ECO:0007669"/>
    <property type="project" value="UniProtKB-ARBA"/>
</dbReference>